<dbReference type="PRINTS" id="PR00868">
    <property type="entry name" value="DNAPOLI"/>
</dbReference>
<dbReference type="InterPro" id="IPR043502">
    <property type="entry name" value="DNA/RNA_pol_sf"/>
</dbReference>
<dbReference type="EC" id="2.7.7.7" evidence="2"/>
<evidence type="ECO:0000256" key="3">
    <source>
        <dbReference type="ARBA" id="ARBA00022679"/>
    </source>
</evidence>
<dbReference type="AlphaFoldDB" id="A0A2H0UBZ8"/>
<dbReference type="PANTHER" id="PTHR10133">
    <property type="entry name" value="DNA POLYMERASE I"/>
    <property type="match status" value="1"/>
</dbReference>
<dbReference type="Pfam" id="PF01367">
    <property type="entry name" value="5_3_exonuc"/>
    <property type="match status" value="1"/>
</dbReference>
<dbReference type="InterPro" id="IPR019760">
    <property type="entry name" value="DNA-dir_DNA_pol_A_CS"/>
</dbReference>
<dbReference type="Pfam" id="PF00476">
    <property type="entry name" value="DNA_pol_A"/>
    <property type="match status" value="1"/>
</dbReference>
<keyword evidence="7" id="KW-0239">DNA-directed DNA polymerase</keyword>
<evidence type="ECO:0000256" key="2">
    <source>
        <dbReference type="ARBA" id="ARBA00012417"/>
    </source>
</evidence>
<dbReference type="GO" id="GO:0003677">
    <property type="term" value="F:DNA binding"/>
    <property type="evidence" value="ECO:0007669"/>
    <property type="project" value="UniProtKB-KW"/>
</dbReference>
<dbReference type="GO" id="GO:0006302">
    <property type="term" value="P:double-strand break repair"/>
    <property type="evidence" value="ECO:0007669"/>
    <property type="project" value="TreeGrafter"/>
</dbReference>
<keyword evidence="5" id="KW-0235">DNA replication</keyword>
<sequence length="809" mass="89660">EKQKPTLVLLDSHAIIHRAYHALPELTDKDGRPAGALYGLAAMLVKLIKELKPDYMAAAYDLAGPTHRHEVYEAYKGTRAKIEDSLVEQLDRSRDIFAAFHIPMYEAPGFEADDVIGTLAVLLKSDFNIVIASGDMDTMQLVDGKKVRVFTLKKGINDTVLYDEEAVKERFGFAPEHIPDYKGFAGDPSDNIIGISGIGAKTATKLIQAYGSVEDIYKKIHDSRMTIHDWKKIGVSERVYALLKEGQEEAEFSKVLATIRTDAPVIFDTAAANWRDVFSAEHAVKLFTALGFRSLVPRIESLAGKTQNTNHGADNAEDKPVGTEIIPSQQTAVLAAPEAESMHAKEAKVAWWLLNPDATNPSVDDVLHGTGVQTIEDAHAKLMRSLKEEKLDGVYENIEKPLIPVIDTLNATGILIDAPYLQSLSKEYHAELDALAVKIFKQAGGEFNLNSPKQLSEVLFVKMSIKAPGVRQKKTATGQISTKESELVKLQNEHPIIKDILAHRELQKLLSTYIDAIPPLLGADGRLRTTFIQTGAATGRFASREPNLQNIPVKSELGRRIRHAFVAGEGKLLVAFDYSQIELRLAALLSGDKKLKDIFIRGEDVHNAVAAEVFGVPPEEVAYEMRRRAKVVNFGILYGMGVNALKEQLGTERPEAQEYLNRYFATFSGLASYLARTKVSAARLGYTKTLFGRKRFFPGIASRLPFVRAQAERMAINAPIQGTQADIIKRAMVQIQERIDNEFRERVSMVLQIHDELIFEVEEESVGTFSKAAKQIMESVLTREEMGGVPILVSSEAGHSWSDMEPIKY</sequence>
<dbReference type="Gene3D" id="1.20.1060.10">
    <property type="entry name" value="Taq DNA Polymerase, Chain T, domain 4"/>
    <property type="match status" value="1"/>
</dbReference>
<protein>
    <recommendedName>
        <fullName evidence="2">DNA-directed DNA polymerase</fullName>
        <ecNumber evidence="2">2.7.7.7</ecNumber>
    </recommendedName>
</protein>
<keyword evidence="3" id="KW-0808">Transferase</keyword>
<evidence type="ECO:0000256" key="5">
    <source>
        <dbReference type="ARBA" id="ARBA00022705"/>
    </source>
</evidence>
<comment type="similarity">
    <text evidence="1">Belongs to the DNA polymerase type-A family.</text>
</comment>
<dbReference type="Gene3D" id="3.30.70.370">
    <property type="match status" value="1"/>
</dbReference>
<dbReference type="InterPro" id="IPR036279">
    <property type="entry name" value="5-3_exonuclease_C_sf"/>
</dbReference>
<dbReference type="CDD" id="cd08637">
    <property type="entry name" value="DNA_pol_A_pol_I_C"/>
    <property type="match status" value="1"/>
</dbReference>
<dbReference type="EMBL" id="PFBK01000005">
    <property type="protein sequence ID" value="PIR83880.1"/>
    <property type="molecule type" value="Genomic_DNA"/>
</dbReference>
<dbReference type="SUPFAM" id="SSF88723">
    <property type="entry name" value="PIN domain-like"/>
    <property type="match status" value="1"/>
</dbReference>
<evidence type="ECO:0000259" key="12">
    <source>
        <dbReference type="SMART" id="SM00482"/>
    </source>
</evidence>
<evidence type="ECO:0000256" key="1">
    <source>
        <dbReference type="ARBA" id="ARBA00007705"/>
    </source>
</evidence>
<evidence type="ECO:0000256" key="8">
    <source>
        <dbReference type="ARBA" id="ARBA00023125"/>
    </source>
</evidence>
<organism evidence="13 14">
    <name type="scientific">Candidatus Kaiserbacteria bacterium CG10_big_fil_rev_8_21_14_0_10_51_14</name>
    <dbReference type="NCBI Taxonomy" id="1974610"/>
    <lineage>
        <taxon>Bacteria</taxon>
        <taxon>Candidatus Kaiseribacteriota</taxon>
    </lineage>
</organism>
<feature type="domain" description="DNA-directed DNA polymerase family A palm" evidence="12">
    <location>
        <begin position="558"/>
        <end position="765"/>
    </location>
</feature>
<dbReference type="GO" id="GO:0008409">
    <property type="term" value="F:5'-3' exonuclease activity"/>
    <property type="evidence" value="ECO:0007669"/>
    <property type="project" value="InterPro"/>
</dbReference>
<dbReference type="PROSITE" id="PS00447">
    <property type="entry name" value="DNA_POLYMERASE_A"/>
    <property type="match status" value="1"/>
</dbReference>
<gene>
    <name evidence="13" type="ORF">COU18_01960</name>
</gene>
<comment type="caution">
    <text evidence="13">The sequence shown here is derived from an EMBL/GenBank/DDBJ whole genome shotgun (WGS) entry which is preliminary data.</text>
</comment>
<dbReference type="InterPro" id="IPR020045">
    <property type="entry name" value="DNA_polI_H3TH"/>
</dbReference>
<proteinExistence type="inferred from homology"/>
<evidence type="ECO:0000256" key="9">
    <source>
        <dbReference type="ARBA" id="ARBA00023204"/>
    </source>
</evidence>
<dbReference type="FunFam" id="1.20.1060.10:FF:000001">
    <property type="entry name" value="DNA polymerase I"/>
    <property type="match status" value="1"/>
</dbReference>
<evidence type="ECO:0000256" key="6">
    <source>
        <dbReference type="ARBA" id="ARBA00022763"/>
    </source>
</evidence>
<dbReference type="Gene3D" id="3.40.50.1010">
    <property type="entry name" value="5'-nuclease"/>
    <property type="match status" value="1"/>
</dbReference>
<evidence type="ECO:0000256" key="10">
    <source>
        <dbReference type="ARBA" id="ARBA00049244"/>
    </source>
</evidence>
<evidence type="ECO:0000256" key="7">
    <source>
        <dbReference type="ARBA" id="ARBA00022932"/>
    </source>
</evidence>
<dbReference type="SMART" id="SM00279">
    <property type="entry name" value="HhH2"/>
    <property type="match status" value="1"/>
</dbReference>
<dbReference type="Gene3D" id="1.10.150.20">
    <property type="entry name" value="5' to 3' exonuclease, C-terminal subdomain"/>
    <property type="match status" value="2"/>
</dbReference>
<evidence type="ECO:0000313" key="13">
    <source>
        <dbReference type="EMBL" id="PIR83880.1"/>
    </source>
</evidence>
<dbReference type="CDD" id="cd09898">
    <property type="entry name" value="H3TH_53EXO"/>
    <property type="match status" value="1"/>
</dbReference>
<dbReference type="InterPro" id="IPR002421">
    <property type="entry name" value="5-3_exonuclease"/>
</dbReference>
<keyword evidence="8" id="KW-0238">DNA-binding</keyword>
<accession>A0A2H0UBZ8</accession>
<evidence type="ECO:0000256" key="4">
    <source>
        <dbReference type="ARBA" id="ARBA00022695"/>
    </source>
</evidence>
<evidence type="ECO:0000259" key="11">
    <source>
        <dbReference type="SMART" id="SM00475"/>
    </source>
</evidence>
<dbReference type="SMART" id="SM00482">
    <property type="entry name" value="POLAc"/>
    <property type="match status" value="1"/>
</dbReference>
<comment type="catalytic activity">
    <reaction evidence="10">
        <text>DNA(n) + a 2'-deoxyribonucleoside 5'-triphosphate = DNA(n+1) + diphosphate</text>
        <dbReference type="Rhea" id="RHEA:22508"/>
        <dbReference type="Rhea" id="RHEA-COMP:17339"/>
        <dbReference type="Rhea" id="RHEA-COMP:17340"/>
        <dbReference type="ChEBI" id="CHEBI:33019"/>
        <dbReference type="ChEBI" id="CHEBI:61560"/>
        <dbReference type="ChEBI" id="CHEBI:173112"/>
        <dbReference type="EC" id="2.7.7.7"/>
    </reaction>
</comment>
<evidence type="ECO:0000313" key="14">
    <source>
        <dbReference type="Proteomes" id="UP000231192"/>
    </source>
</evidence>
<keyword evidence="4" id="KW-0548">Nucleotidyltransferase</keyword>
<dbReference type="FunFam" id="1.10.150.20:FF:000002">
    <property type="entry name" value="DNA polymerase I"/>
    <property type="match status" value="1"/>
</dbReference>
<dbReference type="SMART" id="SM00475">
    <property type="entry name" value="53EXOc"/>
    <property type="match status" value="1"/>
</dbReference>
<dbReference type="InterPro" id="IPR020046">
    <property type="entry name" value="5-3_exonucl_a-hlix_arch_N"/>
</dbReference>
<dbReference type="PANTHER" id="PTHR10133:SF27">
    <property type="entry name" value="DNA POLYMERASE NU"/>
    <property type="match status" value="1"/>
</dbReference>
<reference evidence="14" key="1">
    <citation type="submission" date="2017-09" db="EMBL/GenBank/DDBJ databases">
        <title>Depth-based differentiation of microbial function through sediment-hosted aquifers and enrichment of novel symbionts in the deep terrestrial subsurface.</title>
        <authorList>
            <person name="Probst A.J."/>
            <person name="Ladd B."/>
            <person name="Jarett J.K."/>
            <person name="Geller-Mcgrath D.E."/>
            <person name="Sieber C.M.K."/>
            <person name="Emerson J.B."/>
            <person name="Anantharaman K."/>
            <person name="Thomas B.C."/>
            <person name="Malmstrom R."/>
            <person name="Stieglmeier M."/>
            <person name="Klingl A."/>
            <person name="Woyke T."/>
            <person name="Ryan C.M."/>
            <person name="Banfield J.F."/>
        </authorList>
    </citation>
    <scope>NUCLEOTIDE SEQUENCE [LARGE SCALE GENOMIC DNA]</scope>
</reference>
<dbReference type="InterPro" id="IPR029060">
    <property type="entry name" value="PIN-like_dom_sf"/>
</dbReference>
<dbReference type="SUPFAM" id="SSF47807">
    <property type="entry name" value="5' to 3' exonuclease, C-terminal subdomain"/>
    <property type="match status" value="1"/>
</dbReference>
<feature type="domain" description="5'-3' exonuclease" evidence="11">
    <location>
        <begin position="3"/>
        <end position="275"/>
    </location>
</feature>
<dbReference type="GO" id="GO:0003887">
    <property type="term" value="F:DNA-directed DNA polymerase activity"/>
    <property type="evidence" value="ECO:0007669"/>
    <property type="project" value="UniProtKB-KW"/>
</dbReference>
<keyword evidence="9" id="KW-0234">DNA repair</keyword>
<keyword evidence="6" id="KW-0227">DNA damage</keyword>
<dbReference type="InterPro" id="IPR002298">
    <property type="entry name" value="DNA_polymerase_A"/>
</dbReference>
<dbReference type="FunFam" id="1.10.150.20:FF:000003">
    <property type="entry name" value="DNA polymerase I"/>
    <property type="match status" value="1"/>
</dbReference>
<dbReference type="GO" id="GO:0006261">
    <property type="term" value="P:DNA-templated DNA replication"/>
    <property type="evidence" value="ECO:0007669"/>
    <property type="project" value="InterPro"/>
</dbReference>
<dbReference type="InterPro" id="IPR001098">
    <property type="entry name" value="DNA-dir_DNA_pol_A_palm_dom"/>
</dbReference>
<feature type="non-terminal residue" evidence="13">
    <location>
        <position position="1"/>
    </location>
</feature>
<dbReference type="CDD" id="cd09859">
    <property type="entry name" value="PIN_53EXO"/>
    <property type="match status" value="1"/>
</dbReference>
<dbReference type="Proteomes" id="UP000231192">
    <property type="component" value="Unassembled WGS sequence"/>
</dbReference>
<name>A0A2H0UBZ8_9BACT</name>
<dbReference type="SUPFAM" id="SSF56672">
    <property type="entry name" value="DNA/RNA polymerases"/>
    <property type="match status" value="1"/>
</dbReference>
<dbReference type="Pfam" id="PF02739">
    <property type="entry name" value="5_3_exonuc_N"/>
    <property type="match status" value="1"/>
</dbReference>
<dbReference type="InterPro" id="IPR008918">
    <property type="entry name" value="HhH2"/>
</dbReference>